<protein>
    <submittedName>
        <fullName evidence="2">Uncharacterized protein</fullName>
    </submittedName>
</protein>
<reference evidence="2 3" key="1">
    <citation type="submission" date="2014-01" db="EMBL/GenBank/DDBJ databases">
        <title>Marinomonas ushuaiensis DSM 15871 Genome Sequencing.</title>
        <authorList>
            <person name="Lai Q."/>
            <person name="Shao Z.S."/>
        </authorList>
    </citation>
    <scope>NUCLEOTIDE SEQUENCE [LARGE SCALE GENOMIC DNA]</scope>
    <source>
        <strain evidence="2 3">DSM 15871</strain>
    </source>
</reference>
<name>X7E2R4_9GAMM</name>
<sequence>MTPPHLRNSNHSSVIQKQRKQIDKSVDFHIKAIKQTE</sequence>
<comment type="caution">
    <text evidence="2">The sequence shown here is derived from an EMBL/GenBank/DDBJ whole genome shotgun (WGS) entry which is preliminary data.</text>
</comment>
<organism evidence="2 3">
    <name type="scientific">Marinomonas ushuaiensis DSM 15871</name>
    <dbReference type="NCBI Taxonomy" id="1122207"/>
    <lineage>
        <taxon>Bacteria</taxon>
        <taxon>Pseudomonadati</taxon>
        <taxon>Pseudomonadota</taxon>
        <taxon>Gammaproteobacteria</taxon>
        <taxon>Oceanospirillales</taxon>
        <taxon>Oceanospirillaceae</taxon>
        <taxon>Marinomonas</taxon>
    </lineage>
</organism>
<dbReference type="AlphaFoldDB" id="X7E2R4"/>
<accession>X7E2R4</accession>
<evidence type="ECO:0000313" key="2">
    <source>
        <dbReference type="EMBL" id="ETX09458.1"/>
    </source>
</evidence>
<evidence type="ECO:0000313" key="3">
    <source>
        <dbReference type="Proteomes" id="UP000054058"/>
    </source>
</evidence>
<feature type="region of interest" description="Disordered" evidence="1">
    <location>
        <begin position="1"/>
        <end position="22"/>
    </location>
</feature>
<proteinExistence type="predicted"/>
<dbReference type="STRING" id="1122207.MUS1_08765"/>
<evidence type="ECO:0000256" key="1">
    <source>
        <dbReference type="SAM" id="MobiDB-lite"/>
    </source>
</evidence>
<dbReference type="PATRIC" id="fig|1122207.3.peg.3099"/>
<keyword evidence="3" id="KW-1185">Reference proteome</keyword>
<dbReference type="EMBL" id="JAMB01000022">
    <property type="protein sequence ID" value="ETX09458.1"/>
    <property type="molecule type" value="Genomic_DNA"/>
</dbReference>
<dbReference type="Proteomes" id="UP000054058">
    <property type="component" value="Unassembled WGS sequence"/>
</dbReference>
<feature type="compositionally biased region" description="Polar residues" evidence="1">
    <location>
        <begin position="7"/>
        <end position="16"/>
    </location>
</feature>
<gene>
    <name evidence="2" type="ORF">MUS1_08765</name>
</gene>